<feature type="domain" description="DprA winged helix" evidence="3">
    <location>
        <begin position="353"/>
        <end position="410"/>
    </location>
</feature>
<dbReference type="EMBL" id="UOEA01000014">
    <property type="protein sequence ID" value="VAV82330.1"/>
    <property type="molecule type" value="Genomic_DNA"/>
</dbReference>
<dbReference type="Gene3D" id="3.40.50.450">
    <property type="match status" value="1"/>
</dbReference>
<proteinExistence type="inferred from homology"/>
<dbReference type="InterPro" id="IPR057666">
    <property type="entry name" value="DrpA_SLOG"/>
</dbReference>
<name>A0A3B0QKG8_9ZZZZ</name>
<dbReference type="InterPro" id="IPR003488">
    <property type="entry name" value="DprA"/>
</dbReference>
<sequence>MEQVELEAWLTLNRIVMRTRGMTPELISELRERLDEVGSARSLLDICRGRNFEGIVLGILASQLRGFSQQAEVEKEAALVEESGVSLLPVVDKKYPPRLAGISAPPLLLYGAGRIESPSGSTIFDKRLPAVAVVGTRRASHYGLEMAEAIGRGLASSGIVVVSGMARGCDTAAHKGALSAGGLTIAVLGTGVDTVYPAENKRLYEEIKDSGVVLSEFPMGTAPLPMNFPLRNRIISGLSLAVVVVEAPHRSGAMMTARMALEQGREVFALPGHAGSRKGSGTNKLIKDGAVLVESAEDIIEALSAETTCAGTGKKVAKKRRNAEKDSQEQLLLIPGQQISGEHFSGQPEQLAGASPPSAGTDEDIVIGLLEDGPLHIDGIAEKSGIAVQRLSCLLLDMELKGVVAQKPGKLFIKKI</sequence>
<dbReference type="Gene3D" id="1.10.10.10">
    <property type="entry name" value="Winged helix-like DNA-binding domain superfamily/Winged helix DNA-binding domain"/>
    <property type="match status" value="1"/>
</dbReference>
<reference evidence="4" key="1">
    <citation type="submission" date="2018-06" db="EMBL/GenBank/DDBJ databases">
        <authorList>
            <person name="Zhirakovskaya E."/>
        </authorList>
    </citation>
    <scope>NUCLEOTIDE SEQUENCE</scope>
</reference>
<evidence type="ECO:0000259" key="2">
    <source>
        <dbReference type="Pfam" id="PF02481"/>
    </source>
</evidence>
<dbReference type="Pfam" id="PF02481">
    <property type="entry name" value="DNA_processg_A"/>
    <property type="match status" value="1"/>
</dbReference>
<feature type="domain" description="Smf/DprA SLOG" evidence="2">
    <location>
        <begin position="89"/>
        <end position="303"/>
    </location>
</feature>
<dbReference type="AlphaFoldDB" id="A0A3B0QKG8"/>
<dbReference type="NCBIfam" id="TIGR00732">
    <property type="entry name" value="dprA"/>
    <property type="match status" value="1"/>
</dbReference>
<dbReference type="PANTHER" id="PTHR43022:SF1">
    <property type="entry name" value="PROTEIN SMF"/>
    <property type="match status" value="1"/>
</dbReference>
<gene>
    <name evidence="4" type="ORF">MNBD_DELTA01-43</name>
</gene>
<dbReference type="PANTHER" id="PTHR43022">
    <property type="entry name" value="PROTEIN SMF"/>
    <property type="match status" value="1"/>
</dbReference>
<dbReference type="InterPro" id="IPR041614">
    <property type="entry name" value="DprA_WH"/>
</dbReference>
<accession>A0A3B0QKG8</accession>
<evidence type="ECO:0000256" key="1">
    <source>
        <dbReference type="ARBA" id="ARBA00006525"/>
    </source>
</evidence>
<organism evidence="4">
    <name type="scientific">hydrothermal vent metagenome</name>
    <dbReference type="NCBI Taxonomy" id="652676"/>
    <lineage>
        <taxon>unclassified sequences</taxon>
        <taxon>metagenomes</taxon>
        <taxon>ecological metagenomes</taxon>
    </lineage>
</organism>
<evidence type="ECO:0000259" key="3">
    <source>
        <dbReference type="Pfam" id="PF17782"/>
    </source>
</evidence>
<protein>
    <submittedName>
        <fullName evidence="4">Rossmann fold nucleotide-binding protein Smf possibly involved in DNA uptake</fullName>
    </submittedName>
</protein>
<dbReference type="Pfam" id="PF17782">
    <property type="entry name" value="WHD_DprA"/>
    <property type="match status" value="1"/>
</dbReference>
<dbReference type="InterPro" id="IPR036388">
    <property type="entry name" value="WH-like_DNA-bd_sf"/>
</dbReference>
<dbReference type="SUPFAM" id="SSF102405">
    <property type="entry name" value="MCP/YpsA-like"/>
    <property type="match status" value="1"/>
</dbReference>
<comment type="similarity">
    <text evidence="1">Belongs to the DprA/Smf family.</text>
</comment>
<evidence type="ECO:0000313" key="4">
    <source>
        <dbReference type="EMBL" id="VAV82330.1"/>
    </source>
</evidence>
<dbReference type="GO" id="GO:0009294">
    <property type="term" value="P:DNA-mediated transformation"/>
    <property type="evidence" value="ECO:0007669"/>
    <property type="project" value="InterPro"/>
</dbReference>